<gene>
    <name evidence="2" type="ORF">GCM10010967_47490</name>
</gene>
<dbReference type="PROSITE" id="PS50075">
    <property type="entry name" value="CARRIER"/>
    <property type="match status" value="1"/>
</dbReference>
<reference evidence="3" key="1">
    <citation type="journal article" date="2019" name="Int. J. Syst. Evol. Microbiol.">
        <title>The Global Catalogue of Microorganisms (GCM) 10K type strain sequencing project: providing services to taxonomists for standard genome sequencing and annotation.</title>
        <authorList>
            <consortium name="The Broad Institute Genomics Platform"/>
            <consortium name="The Broad Institute Genome Sequencing Center for Infectious Disease"/>
            <person name="Wu L."/>
            <person name="Ma J."/>
        </authorList>
    </citation>
    <scope>NUCLEOTIDE SEQUENCE [LARGE SCALE GENOMIC DNA]</scope>
    <source>
        <strain evidence="3">CGMCC 1.6375</strain>
    </source>
</reference>
<sequence length="78" mass="9089">MEDKIIEVLRDFLPKRNMSVIINYDSHIKRDVLIDSLNVIGFLNRIEDTFNVSVLDDLDSLVNVYTVSDLAKYLKKIM</sequence>
<dbReference type="InterPro" id="IPR036736">
    <property type="entry name" value="ACP-like_sf"/>
</dbReference>
<comment type="caution">
    <text evidence="2">The sequence shown here is derived from an EMBL/GenBank/DDBJ whole genome shotgun (WGS) entry which is preliminary data.</text>
</comment>
<name>A0ABQ2IDH5_9BACT</name>
<dbReference type="EMBL" id="BMLI01000002">
    <property type="protein sequence ID" value="GGN06701.1"/>
    <property type="molecule type" value="Genomic_DNA"/>
</dbReference>
<accession>A0ABQ2IDH5</accession>
<dbReference type="InterPro" id="IPR009081">
    <property type="entry name" value="PP-bd_ACP"/>
</dbReference>
<dbReference type="Pfam" id="PF00550">
    <property type="entry name" value="PP-binding"/>
    <property type="match status" value="1"/>
</dbReference>
<dbReference type="Proteomes" id="UP000632339">
    <property type="component" value="Unassembled WGS sequence"/>
</dbReference>
<dbReference type="SUPFAM" id="SSF47336">
    <property type="entry name" value="ACP-like"/>
    <property type="match status" value="1"/>
</dbReference>
<feature type="domain" description="Carrier" evidence="1">
    <location>
        <begin position="1"/>
        <end position="78"/>
    </location>
</feature>
<evidence type="ECO:0000259" key="1">
    <source>
        <dbReference type="PROSITE" id="PS50075"/>
    </source>
</evidence>
<proteinExistence type="predicted"/>
<dbReference type="Gene3D" id="1.10.1200.10">
    <property type="entry name" value="ACP-like"/>
    <property type="match status" value="1"/>
</dbReference>
<protein>
    <recommendedName>
        <fullName evidence="1">Carrier domain-containing protein</fullName>
    </recommendedName>
</protein>
<organism evidence="2 3">
    <name type="scientific">Dyadobacter beijingensis</name>
    <dbReference type="NCBI Taxonomy" id="365489"/>
    <lineage>
        <taxon>Bacteria</taxon>
        <taxon>Pseudomonadati</taxon>
        <taxon>Bacteroidota</taxon>
        <taxon>Cytophagia</taxon>
        <taxon>Cytophagales</taxon>
        <taxon>Spirosomataceae</taxon>
        <taxon>Dyadobacter</taxon>
    </lineage>
</organism>
<evidence type="ECO:0000313" key="3">
    <source>
        <dbReference type="Proteomes" id="UP000632339"/>
    </source>
</evidence>
<keyword evidence="3" id="KW-1185">Reference proteome</keyword>
<evidence type="ECO:0000313" key="2">
    <source>
        <dbReference type="EMBL" id="GGN06701.1"/>
    </source>
</evidence>